<dbReference type="Proteomes" id="UP001575181">
    <property type="component" value="Unassembled WGS sequence"/>
</dbReference>
<dbReference type="CDD" id="cd03063">
    <property type="entry name" value="TRX_Fd_FDH_beta"/>
    <property type="match status" value="1"/>
</dbReference>
<accession>A0ABV4TZ14</accession>
<dbReference type="Gene3D" id="3.40.50.11540">
    <property type="entry name" value="NADH-ubiquinone oxidoreductase 51kDa subunit"/>
    <property type="match status" value="1"/>
</dbReference>
<keyword evidence="7" id="KW-0411">Iron-sulfur</keyword>
<comment type="caution">
    <text evidence="11">The sequence shown here is derived from an EMBL/GenBank/DDBJ whole genome shotgun (WGS) entry which is preliminary data.</text>
</comment>
<dbReference type="SUPFAM" id="SSF52833">
    <property type="entry name" value="Thioredoxin-like"/>
    <property type="match status" value="1"/>
</dbReference>
<dbReference type="Gene3D" id="6.10.250.1450">
    <property type="match status" value="1"/>
</dbReference>
<dbReference type="Pfam" id="PF01512">
    <property type="entry name" value="Complex1_51K"/>
    <property type="match status" value="1"/>
</dbReference>
<feature type="domain" description="NADH-ubiquinone oxidoreductase 51kDa subunit iron-sulphur binding" evidence="10">
    <location>
        <begin position="420"/>
        <end position="465"/>
    </location>
</feature>
<dbReference type="PROSITE" id="PS00644">
    <property type="entry name" value="COMPLEX1_51K_1"/>
    <property type="match status" value="1"/>
</dbReference>
<evidence type="ECO:0000256" key="1">
    <source>
        <dbReference type="ARBA" id="ARBA00001917"/>
    </source>
</evidence>
<dbReference type="SUPFAM" id="SSF142984">
    <property type="entry name" value="Nqo1 middle domain-like"/>
    <property type="match status" value="1"/>
</dbReference>
<evidence type="ECO:0000256" key="2">
    <source>
        <dbReference type="ARBA" id="ARBA00007523"/>
    </source>
</evidence>
<evidence type="ECO:0000313" key="12">
    <source>
        <dbReference type="Proteomes" id="UP001575181"/>
    </source>
</evidence>
<dbReference type="PANTHER" id="PTHR43578">
    <property type="entry name" value="NADH-QUINONE OXIDOREDUCTASE SUBUNIT F"/>
    <property type="match status" value="1"/>
</dbReference>
<evidence type="ECO:0000256" key="5">
    <source>
        <dbReference type="ARBA" id="ARBA00022723"/>
    </source>
</evidence>
<evidence type="ECO:0000256" key="8">
    <source>
        <dbReference type="ARBA" id="ARBA00031578"/>
    </source>
</evidence>
<evidence type="ECO:0000256" key="4">
    <source>
        <dbReference type="ARBA" id="ARBA00022485"/>
    </source>
</evidence>
<dbReference type="InterPro" id="IPR037207">
    <property type="entry name" value="Nuop51_4Fe4S-bd_sf"/>
</dbReference>
<dbReference type="SMART" id="SM00928">
    <property type="entry name" value="NADH_4Fe-4S"/>
    <property type="match status" value="1"/>
</dbReference>
<dbReference type="EMBL" id="JBGUAW010000009">
    <property type="protein sequence ID" value="MFA9461820.1"/>
    <property type="molecule type" value="Genomic_DNA"/>
</dbReference>
<dbReference type="InterPro" id="IPR036249">
    <property type="entry name" value="Thioredoxin-like_sf"/>
</dbReference>
<dbReference type="SUPFAM" id="SSF142019">
    <property type="entry name" value="Nqo1 FMN-binding domain-like"/>
    <property type="match status" value="1"/>
</dbReference>
<evidence type="ECO:0000256" key="7">
    <source>
        <dbReference type="ARBA" id="ARBA00023014"/>
    </source>
</evidence>
<organism evidence="11 12">
    <name type="scientific">Thiohalorhabdus methylotrophus</name>
    <dbReference type="NCBI Taxonomy" id="3242694"/>
    <lineage>
        <taxon>Bacteria</taxon>
        <taxon>Pseudomonadati</taxon>
        <taxon>Pseudomonadota</taxon>
        <taxon>Gammaproteobacteria</taxon>
        <taxon>Thiohalorhabdales</taxon>
        <taxon>Thiohalorhabdaceae</taxon>
        <taxon>Thiohalorhabdus</taxon>
    </lineage>
</organism>
<dbReference type="Pfam" id="PF10589">
    <property type="entry name" value="NADH_4Fe-4S"/>
    <property type="match status" value="1"/>
</dbReference>
<dbReference type="InterPro" id="IPR019575">
    <property type="entry name" value="Nuop51_4Fe4S-bd"/>
</dbReference>
<evidence type="ECO:0000256" key="6">
    <source>
        <dbReference type="ARBA" id="ARBA00023004"/>
    </source>
</evidence>
<comment type="similarity">
    <text evidence="2">Belongs to the complex I 51 kDa subunit family.</text>
</comment>
<dbReference type="RefSeq" id="WP_373656610.1">
    <property type="nucleotide sequence ID" value="NZ_JBGUAW010000009.1"/>
</dbReference>
<dbReference type="InterPro" id="IPR037225">
    <property type="entry name" value="Nuo51_FMN-bd_sf"/>
</dbReference>
<reference evidence="11 12" key="1">
    <citation type="submission" date="2024-08" db="EMBL/GenBank/DDBJ databases">
        <title>Whole-genome sequencing of halo(alkali)philic microorganisms from hypersaline lakes.</title>
        <authorList>
            <person name="Sorokin D.Y."/>
            <person name="Merkel A.Y."/>
            <person name="Messina E."/>
            <person name="Yakimov M."/>
        </authorList>
    </citation>
    <scope>NUCLEOTIDE SEQUENCE [LARGE SCALE GENOMIC DNA]</scope>
    <source>
        <strain evidence="11 12">Cl-TMA</strain>
    </source>
</reference>
<keyword evidence="5" id="KW-0479">Metal-binding</keyword>
<dbReference type="Gene3D" id="3.10.20.600">
    <property type="match status" value="1"/>
</dbReference>
<dbReference type="Gene3D" id="1.20.1440.230">
    <property type="entry name" value="NADH-ubiquinone oxidoreductase 51kDa subunit, iron-sulphur binding domain"/>
    <property type="match status" value="1"/>
</dbReference>
<dbReference type="InterPro" id="IPR011538">
    <property type="entry name" value="Nuo51_FMN-bd"/>
</dbReference>
<dbReference type="PANTHER" id="PTHR43578:SF3">
    <property type="entry name" value="NADH-QUINONE OXIDOREDUCTASE SUBUNIT F"/>
    <property type="match status" value="1"/>
</dbReference>
<dbReference type="SUPFAM" id="SSF140490">
    <property type="entry name" value="Nqo1C-terminal domain-like"/>
    <property type="match status" value="1"/>
</dbReference>
<keyword evidence="6" id="KW-0408">Iron</keyword>
<evidence type="ECO:0000256" key="9">
    <source>
        <dbReference type="ARBA" id="ARBA00032787"/>
    </source>
</evidence>
<comment type="cofactor">
    <cofactor evidence="1">
        <name>FMN</name>
        <dbReference type="ChEBI" id="CHEBI:58210"/>
    </cofactor>
</comment>
<dbReference type="PROSITE" id="PS00645">
    <property type="entry name" value="COMPLEX1_51K_2"/>
    <property type="match status" value="1"/>
</dbReference>
<proteinExistence type="inferred from homology"/>
<evidence type="ECO:0000313" key="11">
    <source>
        <dbReference type="EMBL" id="MFA9461820.1"/>
    </source>
</evidence>
<gene>
    <name evidence="11" type="ORF">ACERLL_13420</name>
</gene>
<keyword evidence="12" id="KW-1185">Reference proteome</keyword>
<dbReference type="InterPro" id="IPR001949">
    <property type="entry name" value="NADH-UbQ_OxRdtase_51kDa_CS"/>
</dbReference>
<evidence type="ECO:0000256" key="3">
    <source>
        <dbReference type="ARBA" id="ARBA00019901"/>
    </source>
</evidence>
<sequence>MNVCVPCDSTAVSIGADEVADALTRNDPAITVKRTGSRGLYWLEPMVEVERDGQRIGYGPVTAGDIPGLLDALRSGDTGHPLCVGDVEALLESQGQRRLTLRRTGVVAPGEWADYVANGGTEGLRKALDMEPQSIVDAVKESGLRGRGGAGFPTGIKWQTVHDAEATPKYIVCNADEGDSGTFADRMLMEGDPLALLEGMTIAGLAVGAEQGYIYLRSEYPDAHRMLERALESARTNGMLGDSVLGSGRAFDIEVRIGAGAYICGEETSLLESLEGKRGMIRFKPPLPAIQGFLSRPTVVNNVITLGTVPTILAEGAEVHSSLGMNKSRGTLTIQLCGNVARPGLYEIPFGVTLGHVINDLGGGCASGRPPRAVQVGGPLGAYMPVERFDTPMAYEEFGEAGGMIGHGGVVVFDDTVDMAAQARFALEFCSIESCGKCTPCRIGSVRGQEVIDRITDDDDREANIALLRELCETMIEGSLCAHGGMAPYPVLSALNHFPDDFEPRTTAAV</sequence>
<keyword evidence="4" id="KW-0004">4Fe-4S</keyword>
<name>A0ABV4TZ14_9GAMM</name>
<protein>
    <recommendedName>
        <fullName evidence="3">NADH-quinone oxidoreductase subunit F</fullName>
    </recommendedName>
    <alternativeName>
        <fullName evidence="8">NADH dehydrogenase I subunit F</fullName>
    </alternativeName>
    <alternativeName>
        <fullName evidence="9">NDH-1 subunit F</fullName>
    </alternativeName>
</protein>
<evidence type="ECO:0000259" key="10">
    <source>
        <dbReference type="SMART" id="SM00928"/>
    </source>
</evidence>